<feature type="domain" description="NADPH-dependent FMN reductase-like" evidence="3">
    <location>
        <begin position="3"/>
        <end position="137"/>
    </location>
</feature>
<sequence>MSTRVVAIVGSYRRGGATDSAVEAILEGARAKGAVTQTFRLKEQHLEFCKNCRACTQLPGEERCKCGQEDDLEPMLVAIDAADAVVLASPVNYYNVTALFRRFLERLLGYTYWPWEQNGPVMRSKLQPRKAVLVATAGMPGFLIPFATGASRALRLAAKMLGAKPVGRMWIGLMAGEQQPMLPARTLERARRLGMRLA</sequence>
<proteinExistence type="predicted"/>
<dbReference type="PANTHER" id="PTHR43278">
    <property type="entry name" value="NAD(P)H-DEPENDENT FMN-CONTAINING OXIDOREDUCTASE YWQN-RELATED"/>
    <property type="match status" value="1"/>
</dbReference>
<name>A0A2N9LEF5_9BACT</name>
<dbReference type="PANTHER" id="PTHR43278:SF4">
    <property type="entry name" value="NAD(P)H-DEPENDENT FMN-CONTAINING OXIDOREDUCTASE YWQN-RELATED"/>
    <property type="match status" value="1"/>
</dbReference>
<evidence type="ECO:0000313" key="5">
    <source>
        <dbReference type="Proteomes" id="UP000239735"/>
    </source>
</evidence>
<accession>A0A2N9LEF5</accession>
<dbReference type="Pfam" id="PF03358">
    <property type="entry name" value="FMN_red"/>
    <property type="match status" value="1"/>
</dbReference>
<dbReference type="SUPFAM" id="SSF52218">
    <property type="entry name" value="Flavoproteins"/>
    <property type="match status" value="1"/>
</dbReference>
<dbReference type="Proteomes" id="UP000239735">
    <property type="component" value="Unassembled WGS sequence"/>
</dbReference>
<evidence type="ECO:0000313" key="4">
    <source>
        <dbReference type="EMBL" id="SPE21662.1"/>
    </source>
</evidence>
<evidence type="ECO:0000259" key="3">
    <source>
        <dbReference type="Pfam" id="PF03358"/>
    </source>
</evidence>
<dbReference type="OrthoDB" id="6398207at2"/>
<dbReference type="AlphaFoldDB" id="A0A2N9LEF5"/>
<evidence type="ECO:0000256" key="1">
    <source>
        <dbReference type="ARBA" id="ARBA00022630"/>
    </source>
</evidence>
<keyword evidence="2" id="KW-0288">FMN</keyword>
<protein>
    <submittedName>
        <fullName evidence="4">NADPH-dependent FMN reductase</fullName>
    </submittedName>
</protein>
<dbReference type="EMBL" id="OKRB01000089">
    <property type="protein sequence ID" value="SPE21662.1"/>
    <property type="molecule type" value="Genomic_DNA"/>
</dbReference>
<organism evidence="4 5">
    <name type="scientific">Candidatus Sulfuritelmatomonas gaucii</name>
    <dbReference type="NCBI Taxonomy" id="2043161"/>
    <lineage>
        <taxon>Bacteria</taxon>
        <taxon>Pseudomonadati</taxon>
        <taxon>Acidobacteriota</taxon>
        <taxon>Terriglobia</taxon>
        <taxon>Terriglobales</taxon>
        <taxon>Acidobacteriaceae</taxon>
        <taxon>Candidatus Sulfuritelmatomonas</taxon>
    </lineage>
</organism>
<dbReference type="InterPro" id="IPR029039">
    <property type="entry name" value="Flavoprotein-like_sf"/>
</dbReference>
<dbReference type="GO" id="GO:0016491">
    <property type="term" value="F:oxidoreductase activity"/>
    <property type="evidence" value="ECO:0007669"/>
    <property type="project" value="InterPro"/>
</dbReference>
<dbReference type="InterPro" id="IPR005025">
    <property type="entry name" value="FMN_Rdtase-like_dom"/>
</dbReference>
<dbReference type="Gene3D" id="3.40.50.360">
    <property type="match status" value="1"/>
</dbReference>
<keyword evidence="1" id="KW-0285">Flavoprotein</keyword>
<reference evidence="5" key="1">
    <citation type="submission" date="2018-02" db="EMBL/GenBank/DDBJ databases">
        <authorList>
            <person name="Hausmann B."/>
        </authorList>
    </citation>
    <scope>NUCLEOTIDE SEQUENCE [LARGE SCALE GENOMIC DNA]</scope>
    <source>
        <strain evidence="5">Peat soil MAG SbA5</strain>
    </source>
</reference>
<dbReference type="InterPro" id="IPR051796">
    <property type="entry name" value="ISF_SsuE-like"/>
</dbReference>
<gene>
    <name evidence="4" type="ORF">SBA5_320034</name>
</gene>
<evidence type="ECO:0000256" key="2">
    <source>
        <dbReference type="ARBA" id="ARBA00022643"/>
    </source>
</evidence>